<keyword evidence="5" id="KW-1185">Reference proteome</keyword>
<dbReference type="Pfam" id="PF01928">
    <property type="entry name" value="CYTH"/>
    <property type="match status" value="1"/>
</dbReference>
<dbReference type="InterPro" id="IPR038186">
    <property type="entry name" value="CHAD_dom_sf"/>
</dbReference>
<evidence type="ECO:0000259" key="3">
    <source>
        <dbReference type="PROSITE" id="PS51708"/>
    </source>
</evidence>
<evidence type="ECO:0000259" key="2">
    <source>
        <dbReference type="PROSITE" id="PS51707"/>
    </source>
</evidence>
<dbReference type="SMART" id="SM01118">
    <property type="entry name" value="CYTH"/>
    <property type="match status" value="1"/>
</dbReference>
<dbReference type="SUPFAM" id="SSF55154">
    <property type="entry name" value="CYTH-like phosphatases"/>
    <property type="match status" value="1"/>
</dbReference>
<dbReference type="PANTHER" id="PTHR39569">
    <property type="entry name" value="INORGANIC TRIPHOSPHATASE"/>
    <property type="match status" value="1"/>
</dbReference>
<protein>
    <submittedName>
        <fullName evidence="4">Inorganic triphosphatase YgiF, contains CYTH and CHAD domains</fullName>
    </submittedName>
</protein>
<dbReference type="Gene3D" id="2.40.320.10">
    <property type="entry name" value="Hypothetical Protein Pfu-838710-001"/>
    <property type="match status" value="1"/>
</dbReference>
<dbReference type="PROSITE" id="PS51708">
    <property type="entry name" value="CHAD"/>
    <property type="match status" value="1"/>
</dbReference>
<dbReference type="RefSeq" id="WP_092949776.1">
    <property type="nucleotide sequence ID" value="NZ_FOMQ01000002.1"/>
</dbReference>
<dbReference type="PANTHER" id="PTHR39569:SF1">
    <property type="entry name" value="INORGANIC TRIPHOSPHATASE"/>
    <property type="match status" value="1"/>
</dbReference>
<gene>
    <name evidence="4" type="ORF">SAMN04489710_102113</name>
</gene>
<dbReference type="AlphaFoldDB" id="A0A1I1SCX7"/>
<evidence type="ECO:0000256" key="1">
    <source>
        <dbReference type="SAM" id="MobiDB-lite"/>
    </source>
</evidence>
<dbReference type="CDD" id="cd07756">
    <property type="entry name" value="CYTH-like_Pase_CHAD"/>
    <property type="match status" value="1"/>
</dbReference>
<dbReference type="Pfam" id="PF05235">
    <property type="entry name" value="CHAD"/>
    <property type="match status" value="1"/>
</dbReference>
<name>A0A1I1SCX7_9BURK</name>
<dbReference type="GO" id="GO:0050355">
    <property type="term" value="F:inorganic triphosphate phosphatase activity"/>
    <property type="evidence" value="ECO:0007669"/>
    <property type="project" value="InterPro"/>
</dbReference>
<dbReference type="InterPro" id="IPR033469">
    <property type="entry name" value="CYTH-like_dom_sf"/>
</dbReference>
<dbReference type="Proteomes" id="UP000199517">
    <property type="component" value="Unassembled WGS sequence"/>
</dbReference>
<organism evidence="4 5">
    <name type="scientific">Paracidovorax konjaci</name>
    <dbReference type="NCBI Taxonomy" id="32040"/>
    <lineage>
        <taxon>Bacteria</taxon>
        <taxon>Pseudomonadati</taxon>
        <taxon>Pseudomonadota</taxon>
        <taxon>Betaproteobacteria</taxon>
        <taxon>Burkholderiales</taxon>
        <taxon>Comamonadaceae</taxon>
        <taxon>Paracidovorax</taxon>
    </lineage>
</organism>
<feature type="region of interest" description="Disordered" evidence="1">
    <location>
        <begin position="203"/>
        <end position="227"/>
    </location>
</feature>
<dbReference type="OrthoDB" id="3034217at2"/>
<evidence type="ECO:0000313" key="5">
    <source>
        <dbReference type="Proteomes" id="UP000199517"/>
    </source>
</evidence>
<reference evidence="5" key="1">
    <citation type="submission" date="2016-10" db="EMBL/GenBank/DDBJ databases">
        <authorList>
            <person name="Varghese N."/>
            <person name="Submissions S."/>
        </authorList>
    </citation>
    <scope>NUCLEOTIDE SEQUENCE [LARGE SCALE GENOMIC DNA]</scope>
    <source>
        <strain evidence="5">DSM 7481</strain>
    </source>
</reference>
<dbReference type="PROSITE" id="PS51707">
    <property type="entry name" value="CYTH"/>
    <property type="match status" value="1"/>
</dbReference>
<proteinExistence type="predicted"/>
<dbReference type="GO" id="GO:0046872">
    <property type="term" value="F:metal ion binding"/>
    <property type="evidence" value="ECO:0007669"/>
    <property type="project" value="TreeGrafter"/>
</dbReference>
<accession>A0A1I1SCX7</accession>
<feature type="domain" description="CHAD" evidence="3">
    <location>
        <begin position="227"/>
        <end position="500"/>
    </location>
</feature>
<dbReference type="SMART" id="SM00880">
    <property type="entry name" value="CHAD"/>
    <property type="match status" value="1"/>
</dbReference>
<dbReference type="InterPro" id="IPR007899">
    <property type="entry name" value="CHAD_dom"/>
</dbReference>
<dbReference type="InterPro" id="IPR039013">
    <property type="entry name" value="YgiF"/>
</dbReference>
<dbReference type="EMBL" id="FOMQ01000002">
    <property type="protein sequence ID" value="SFD44172.1"/>
    <property type="molecule type" value="Genomic_DNA"/>
</dbReference>
<evidence type="ECO:0000313" key="4">
    <source>
        <dbReference type="EMBL" id="SFD44172.1"/>
    </source>
</evidence>
<dbReference type="InterPro" id="IPR023577">
    <property type="entry name" value="CYTH_domain"/>
</dbReference>
<feature type="domain" description="CYTH" evidence="2">
    <location>
        <begin position="1"/>
        <end position="209"/>
    </location>
</feature>
<dbReference type="STRING" id="32040.SAMN04489710_102113"/>
<sequence length="506" mass="55215">MEIEFKFLIPSHRLEGVQAEMQQGHYTARRMEAHYFDTPEGDLARQGIAWRVRDEGGAWVQTVKTLGEGPLAREEHNAALPRPAGAEGVPRPDPALHAGSAAGRQLARALAHAKTSPVETYGTGFERVTRDIPFDGGGAMELALDTGRVVAHRGTAEEASAPICELELELKDGPVSALVEAARAWAARHGLVLSTLSKAERGERLRAGGSAGPAAKATPMRAKNGRLPSGQHLQRVVVGNCLEQIMANASEIAQGHGTEKHVHQLRVGIRRLRTALRELDGLAPNSFDPAWEAPLRTVFRRLGELRDSGHVLEAMNAQLRQAGGPEVAPDPEAAVSPEEILSDGAFQAVLIALMGFTVAQDGTPPAQAQALDAEGTRRAVGKALRKLHRGIGKDIASFSELTTERQHRVRKRIKRLRYLTEFLAPVLEGGGRKFLKRLAPAQASLGRLNDEQVADRLYRQRAARHPQAWFAVGWLAARRRHTLENCQRALQRIGDGPEVRKRAFRP</sequence>
<dbReference type="Gene3D" id="1.40.20.10">
    <property type="entry name" value="CHAD domain"/>
    <property type="match status" value="1"/>
</dbReference>